<dbReference type="Proteomes" id="UP001228113">
    <property type="component" value="Chromosome"/>
</dbReference>
<proteinExistence type="predicted"/>
<keyword evidence="2" id="KW-1185">Reference proteome</keyword>
<accession>A0AA48H0A5</accession>
<dbReference type="AlphaFoldDB" id="A0AA48H0A5"/>
<reference evidence="1" key="1">
    <citation type="journal article" date="2023" name="Int. J. Syst. Evol. Microbiol.">
        <title>Mesoterricola silvestris gen. nov., sp. nov., Mesoterricola sediminis sp. nov., Geothrix oryzae sp. nov., Geothrix edaphica sp. nov., Geothrix rubra sp. nov., and Geothrix limicola sp. nov., six novel members of Acidobacteriota isolated from soils.</title>
        <authorList>
            <person name="Itoh H."/>
            <person name="Sugisawa Y."/>
            <person name="Mise K."/>
            <person name="Xu Z."/>
            <person name="Kuniyasu M."/>
            <person name="Ushijima N."/>
            <person name="Kawano K."/>
            <person name="Kobayashi E."/>
            <person name="Shiratori Y."/>
            <person name="Masuda Y."/>
            <person name="Senoo K."/>
        </authorList>
    </citation>
    <scope>NUCLEOTIDE SEQUENCE</scope>
    <source>
        <strain evidence="1">W786</strain>
    </source>
</reference>
<protein>
    <submittedName>
        <fullName evidence="1">Uncharacterized protein</fullName>
    </submittedName>
</protein>
<dbReference type="KEGG" id="msea:METESE_26130"/>
<evidence type="ECO:0000313" key="1">
    <source>
        <dbReference type="EMBL" id="BDU77655.1"/>
    </source>
</evidence>
<sequence>MPHARLARSNRLPDSLPVVIRLLELHEQGITIAEMQREIERMQLWDLEAHPAPRALYHRIYSVLAFLKEKGLVHQRDAAGRETLWVLDGAAFAKQRRKELFEVLQPFVDGCLMISDPRQLVGQLQGLVEDGTIDEMLAERRARKRQLP</sequence>
<evidence type="ECO:0000313" key="2">
    <source>
        <dbReference type="Proteomes" id="UP001228113"/>
    </source>
</evidence>
<name>A0AA48H0A5_9BACT</name>
<dbReference type="EMBL" id="AP027081">
    <property type="protein sequence ID" value="BDU77655.1"/>
    <property type="molecule type" value="Genomic_DNA"/>
</dbReference>
<gene>
    <name evidence="1" type="ORF">METESE_26130</name>
</gene>
<organism evidence="1 2">
    <name type="scientific">Mesoterricola sediminis</name>
    <dbReference type="NCBI Taxonomy" id="2927980"/>
    <lineage>
        <taxon>Bacteria</taxon>
        <taxon>Pseudomonadati</taxon>
        <taxon>Acidobacteriota</taxon>
        <taxon>Holophagae</taxon>
        <taxon>Holophagales</taxon>
        <taxon>Holophagaceae</taxon>
        <taxon>Mesoterricola</taxon>
    </lineage>
</organism>
<dbReference type="RefSeq" id="WP_243334969.1">
    <property type="nucleotide sequence ID" value="NZ_AP027081.1"/>
</dbReference>